<evidence type="ECO:0000313" key="2">
    <source>
        <dbReference type="Proteomes" id="UP001162501"/>
    </source>
</evidence>
<organism evidence="1 2">
    <name type="scientific">Rangifer tarandus platyrhynchus</name>
    <name type="common">Svalbard reindeer</name>
    <dbReference type="NCBI Taxonomy" id="3082113"/>
    <lineage>
        <taxon>Eukaryota</taxon>
        <taxon>Metazoa</taxon>
        <taxon>Chordata</taxon>
        <taxon>Craniata</taxon>
        <taxon>Vertebrata</taxon>
        <taxon>Euteleostomi</taxon>
        <taxon>Mammalia</taxon>
        <taxon>Eutheria</taxon>
        <taxon>Laurasiatheria</taxon>
        <taxon>Artiodactyla</taxon>
        <taxon>Ruminantia</taxon>
        <taxon>Pecora</taxon>
        <taxon>Cervidae</taxon>
        <taxon>Odocoileinae</taxon>
        <taxon>Rangifer</taxon>
    </lineage>
</organism>
<protein>
    <submittedName>
        <fullName evidence="1">Uncharacterized protein</fullName>
    </submittedName>
</protein>
<dbReference type="EMBL" id="OX596093">
    <property type="protein sequence ID" value="CAI9713718.1"/>
    <property type="molecule type" value="Genomic_DNA"/>
</dbReference>
<proteinExistence type="predicted"/>
<gene>
    <name evidence="1" type="ORF">MRATA1EN3_LOCUS24931</name>
</gene>
<sequence length="69" mass="7727">MSYTAKMCTVKFPHYRRRRAVRSGVCGAVCRPACGAGRDPENKQPRLREPSSRSAPESRPLRAPATRKI</sequence>
<reference evidence="1" key="1">
    <citation type="submission" date="2023-05" db="EMBL/GenBank/DDBJ databases">
        <authorList>
            <consortium name="ELIXIR-Norway"/>
        </authorList>
    </citation>
    <scope>NUCLEOTIDE SEQUENCE</scope>
</reference>
<name>A0ACB0FMK7_RANTA</name>
<dbReference type="Proteomes" id="UP001162501">
    <property type="component" value="Chromosome 9"/>
</dbReference>
<accession>A0ACB0FMK7</accession>
<evidence type="ECO:0000313" key="1">
    <source>
        <dbReference type="EMBL" id="CAI9713718.1"/>
    </source>
</evidence>